<keyword evidence="3" id="KW-1185">Reference proteome</keyword>
<reference evidence="2 3" key="1">
    <citation type="submission" date="2017-05" db="EMBL/GenBank/DDBJ databases">
        <title>Complete Genome Sequence of Bacteriophage Deep-Purple infecting emetic Bacillus cereus.</title>
        <authorList>
            <person name="Hock L."/>
            <person name="Gillis A."/>
            <person name="Mahillon J."/>
        </authorList>
    </citation>
    <scope>NUCLEOTIDE SEQUENCE [LARGE SCALE GENOMIC DNA]</scope>
</reference>
<evidence type="ECO:0000256" key="1">
    <source>
        <dbReference type="SAM" id="Phobius"/>
    </source>
</evidence>
<proteinExistence type="predicted"/>
<evidence type="ECO:0000313" key="2">
    <source>
        <dbReference type="EMBL" id="ARW58256.1"/>
    </source>
</evidence>
<protein>
    <submittedName>
        <fullName evidence="2">Uncharacterized protein</fullName>
    </submittedName>
</protein>
<organism evidence="2 3">
    <name type="scientific">Bacillus phage Deep-Purple</name>
    <dbReference type="NCBI Taxonomy" id="1873341"/>
    <lineage>
        <taxon>Viruses</taxon>
        <taxon>Duplodnaviria</taxon>
        <taxon>Heunggongvirae</taxon>
        <taxon>Uroviricota</taxon>
        <taxon>Caudoviricetes</taxon>
        <taxon>Deurplevirus</taxon>
        <taxon>Deurplevirus deeppurple</taxon>
    </lineage>
</organism>
<keyword evidence="1" id="KW-0472">Membrane</keyword>
<gene>
    <name evidence="2" type="ORF">DeepPurple_gp005</name>
</gene>
<name>A0A1Z1LZJ8_9CAUD</name>
<feature type="transmembrane region" description="Helical" evidence="1">
    <location>
        <begin position="12"/>
        <end position="33"/>
    </location>
</feature>
<keyword evidence="1" id="KW-0812">Transmembrane</keyword>
<dbReference type="EMBL" id="MF176161">
    <property type="protein sequence ID" value="ARW58256.1"/>
    <property type="molecule type" value="Genomic_DNA"/>
</dbReference>
<dbReference type="Proteomes" id="UP000225583">
    <property type="component" value="Segment"/>
</dbReference>
<sequence>METHHANKKSILKKVLGASLIVGGLISVTIYALSGNTEVKTSNDPVTLKQMITEQKSPKVSYFEVLNVEGTHGEVKVISKDKADEDIITLELGSHYSKGDVIAILWENDFNGEVAGSTKVASAGELDRKWSTGQDNNKGR</sequence>
<accession>A0A1Z1LZJ8</accession>
<evidence type="ECO:0000313" key="3">
    <source>
        <dbReference type="Proteomes" id="UP000225583"/>
    </source>
</evidence>
<keyword evidence="1" id="KW-1133">Transmembrane helix</keyword>